<dbReference type="STRING" id="199441.BkAM31D_14065"/>
<feature type="transmembrane region" description="Helical" evidence="13">
    <location>
        <begin position="125"/>
        <end position="149"/>
    </location>
</feature>
<dbReference type="SUPFAM" id="SSF161098">
    <property type="entry name" value="MetI-like"/>
    <property type="match status" value="1"/>
</dbReference>
<evidence type="ECO:0000256" key="3">
    <source>
        <dbReference type="ARBA" id="ARBA00022475"/>
    </source>
</evidence>
<evidence type="ECO:0000256" key="4">
    <source>
        <dbReference type="ARBA" id="ARBA00022596"/>
    </source>
</evidence>
<evidence type="ECO:0000256" key="1">
    <source>
        <dbReference type="ARBA" id="ARBA00004651"/>
    </source>
</evidence>
<dbReference type="Pfam" id="PF00528">
    <property type="entry name" value="BPD_transp_1"/>
    <property type="match status" value="1"/>
</dbReference>
<organism evidence="15 16">
    <name type="scientific">Halalkalibacter krulwichiae</name>
    <dbReference type="NCBI Taxonomy" id="199441"/>
    <lineage>
        <taxon>Bacteria</taxon>
        <taxon>Bacillati</taxon>
        <taxon>Bacillota</taxon>
        <taxon>Bacilli</taxon>
        <taxon>Bacillales</taxon>
        <taxon>Bacillaceae</taxon>
        <taxon>Halalkalibacter</taxon>
    </lineage>
</organism>
<dbReference type="CDD" id="cd06261">
    <property type="entry name" value="TM_PBP2"/>
    <property type="match status" value="1"/>
</dbReference>
<dbReference type="AlphaFoldDB" id="A0A1X9ME20"/>
<dbReference type="InterPro" id="IPR050045">
    <property type="entry name" value="Opp2B"/>
</dbReference>
<dbReference type="GO" id="GO:0005886">
    <property type="term" value="C:plasma membrane"/>
    <property type="evidence" value="ECO:0007669"/>
    <property type="project" value="UniProtKB-SubCell"/>
</dbReference>
<dbReference type="Pfam" id="PF19300">
    <property type="entry name" value="BPD_transp_1_N"/>
    <property type="match status" value="1"/>
</dbReference>
<gene>
    <name evidence="15" type="primary">gsiC_5</name>
    <name evidence="15" type="ORF">BkAM31D_14065</name>
</gene>
<comment type="similarity">
    <text evidence="10">Belongs to the binding-protein-dependent transport system permease family. OppBC subfamily.</text>
</comment>
<evidence type="ECO:0000256" key="12">
    <source>
        <dbReference type="ARBA" id="ARBA00044774"/>
    </source>
</evidence>
<dbReference type="PANTHER" id="PTHR43163:SF6">
    <property type="entry name" value="DIPEPTIDE TRANSPORT SYSTEM PERMEASE PROTEIN DPPB-RELATED"/>
    <property type="match status" value="1"/>
</dbReference>
<accession>A0A1X9ME20</accession>
<evidence type="ECO:0000256" key="5">
    <source>
        <dbReference type="ARBA" id="ARBA00022692"/>
    </source>
</evidence>
<dbReference type="InterPro" id="IPR035906">
    <property type="entry name" value="MetI-like_sf"/>
</dbReference>
<keyword evidence="9 13" id="KW-0472">Membrane</keyword>
<feature type="transmembrane region" description="Helical" evidence="13">
    <location>
        <begin position="299"/>
        <end position="322"/>
    </location>
</feature>
<feature type="domain" description="ABC transmembrane type-1" evidence="14">
    <location>
        <begin position="121"/>
        <end position="322"/>
    </location>
</feature>
<dbReference type="PANTHER" id="PTHR43163">
    <property type="entry name" value="DIPEPTIDE TRANSPORT SYSTEM PERMEASE PROTEIN DPPB-RELATED"/>
    <property type="match status" value="1"/>
</dbReference>
<evidence type="ECO:0000256" key="8">
    <source>
        <dbReference type="ARBA" id="ARBA00023112"/>
    </source>
</evidence>
<dbReference type="InterPro" id="IPR000515">
    <property type="entry name" value="MetI-like"/>
</dbReference>
<feature type="transmembrane region" description="Helical" evidence="13">
    <location>
        <begin position="195"/>
        <end position="215"/>
    </location>
</feature>
<evidence type="ECO:0000256" key="11">
    <source>
        <dbReference type="ARBA" id="ARBA00038669"/>
    </source>
</evidence>
<evidence type="ECO:0000256" key="6">
    <source>
        <dbReference type="ARBA" id="ARBA00022989"/>
    </source>
</evidence>
<keyword evidence="8" id="KW-0921">Nickel transport</keyword>
<comment type="subcellular location">
    <subcellularLocation>
        <location evidence="1 13">Cell membrane</location>
        <topology evidence="1 13">Multi-pass membrane protein</topology>
    </subcellularLocation>
</comment>
<protein>
    <recommendedName>
        <fullName evidence="12">Nickel import system permease protein NikB</fullName>
    </recommendedName>
</protein>
<keyword evidence="5 13" id="KW-0812">Transmembrane</keyword>
<evidence type="ECO:0000313" key="16">
    <source>
        <dbReference type="Proteomes" id="UP000193006"/>
    </source>
</evidence>
<evidence type="ECO:0000256" key="2">
    <source>
        <dbReference type="ARBA" id="ARBA00022448"/>
    </source>
</evidence>
<dbReference type="Proteomes" id="UP000193006">
    <property type="component" value="Chromosome"/>
</dbReference>
<sequence>MSLILSFSCDFFKGAGDQTNMRSILSIIGSRMIQLIIMILVLSFLTFLLMKVTPGDPIRSILKVDDIISTTTEEERLLGEYGFDQPIISQYKDWLLRAVQMDLGESIVAKKPVFEMIMNRLPATISLAVGGLVVLLIISVPLGILGAVFEGRWPDYLSRWVAMLGASIPSFWLGLLLIYVFSLKFNWLPVMGKGTWAHFVLPSITLGVAMAPMYIKLLRERLVATLQSSYIEAAKARGLRPGRILVFHALRGSLIPFVTMFGLSISSLLGGVTVIEILFSWPGMGELIVDAVMQRDYPVIQGYIMVVGLLVITCNLIVDLLYSIINPQIHQGKEVS</sequence>
<feature type="transmembrane region" description="Helical" evidence="13">
    <location>
        <begin position="254"/>
        <end position="279"/>
    </location>
</feature>
<evidence type="ECO:0000259" key="14">
    <source>
        <dbReference type="PROSITE" id="PS50928"/>
    </source>
</evidence>
<evidence type="ECO:0000256" key="13">
    <source>
        <dbReference type="RuleBase" id="RU363032"/>
    </source>
</evidence>
<feature type="transmembrane region" description="Helical" evidence="13">
    <location>
        <begin position="161"/>
        <end position="183"/>
    </location>
</feature>
<dbReference type="InterPro" id="IPR045621">
    <property type="entry name" value="BPD_transp_1_N"/>
</dbReference>
<keyword evidence="6 13" id="KW-1133">Transmembrane helix</keyword>
<evidence type="ECO:0000313" key="15">
    <source>
        <dbReference type="EMBL" id="ARK30874.1"/>
    </source>
</evidence>
<keyword evidence="16" id="KW-1185">Reference proteome</keyword>
<proteinExistence type="inferred from homology"/>
<evidence type="ECO:0000256" key="10">
    <source>
        <dbReference type="ARBA" id="ARBA00024202"/>
    </source>
</evidence>
<dbReference type="KEGG" id="bkw:BkAM31D_14065"/>
<name>A0A1X9ME20_9BACI</name>
<reference evidence="15 16" key="1">
    <citation type="submission" date="2017-04" db="EMBL/GenBank/DDBJ databases">
        <title>Bacillus krulwichiae AM31D Genome sequencing and assembly.</title>
        <authorList>
            <person name="Krulwich T.A."/>
            <person name="Anastor L."/>
            <person name="Ehrlich R."/>
            <person name="Ehrlich G.D."/>
            <person name="Janto B."/>
        </authorList>
    </citation>
    <scope>NUCLEOTIDE SEQUENCE [LARGE SCALE GENOMIC DNA]</scope>
    <source>
        <strain evidence="15 16">AM31D</strain>
    </source>
</reference>
<dbReference type="PROSITE" id="PS50928">
    <property type="entry name" value="ABC_TM1"/>
    <property type="match status" value="1"/>
</dbReference>
<keyword evidence="2 13" id="KW-0813">Transport</keyword>
<keyword evidence="7" id="KW-0406">Ion transport</keyword>
<dbReference type="NCBIfam" id="NF045470">
    <property type="entry name" value="Opp2B"/>
    <property type="match status" value="1"/>
</dbReference>
<evidence type="ECO:0000256" key="9">
    <source>
        <dbReference type="ARBA" id="ARBA00023136"/>
    </source>
</evidence>
<evidence type="ECO:0000256" key="7">
    <source>
        <dbReference type="ARBA" id="ARBA00023065"/>
    </source>
</evidence>
<dbReference type="GO" id="GO:0015099">
    <property type="term" value="F:nickel cation transmembrane transporter activity"/>
    <property type="evidence" value="ECO:0007669"/>
    <property type="project" value="InterPro"/>
</dbReference>
<dbReference type="EMBL" id="CP020814">
    <property type="protein sequence ID" value="ARK30874.1"/>
    <property type="molecule type" value="Genomic_DNA"/>
</dbReference>
<comment type="subunit">
    <text evidence="11">The complex is composed of two ATP-binding proteins (NikD and NikE), two transmembrane proteins (NikB and NikC) and a solute-binding protein (NikA).</text>
</comment>
<dbReference type="Gene3D" id="1.10.3720.10">
    <property type="entry name" value="MetI-like"/>
    <property type="match status" value="1"/>
</dbReference>
<keyword evidence="4" id="KW-0533">Nickel</keyword>
<feature type="transmembrane region" description="Helical" evidence="13">
    <location>
        <begin position="32"/>
        <end position="50"/>
    </location>
</feature>
<keyword evidence="3" id="KW-1003">Cell membrane</keyword>